<dbReference type="GO" id="GO:0042597">
    <property type="term" value="C:periplasmic space"/>
    <property type="evidence" value="ECO:0007669"/>
    <property type="project" value="InterPro"/>
</dbReference>
<keyword evidence="4" id="KW-1185">Reference proteome</keyword>
<dbReference type="PANTHER" id="PTHR35038:SF8">
    <property type="entry name" value="C-TYPE POLYHEME CYTOCHROME OMCC"/>
    <property type="match status" value="1"/>
</dbReference>
<dbReference type="HOGENOM" id="CLU_690040_0_0_2"/>
<dbReference type="EMBL" id="CP000300">
    <property type="protein sequence ID" value="ABE51054.1"/>
    <property type="molecule type" value="Genomic_DNA"/>
</dbReference>
<dbReference type="Gene3D" id="1.10.287.3080">
    <property type="match status" value="1"/>
</dbReference>
<dbReference type="KEGG" id="mbu:Mbur_0030"/>
<keyword evidence="1" id="KW-0732">Signal</keyword>
<dbReference type="InterPro" id="IPR003321">
    <property type="entry name" value="Cyt_c552"/>
</dbReference>
<keyword evidence="2" id="KW-0812">Transmembrane</keyword>
<accession>Q12ZS2</accession>
<keyword evidence="2" id="KW-1133">Transmembrane helix</keyword>
<evidence type="ECO:0000256" key="1">
    <source>
        <dbReference type="ARBA" id="ARBA00022729"/>
    </source>
</evidence>
<dbReference type="Pfam" id="PF02335">
    <property type="entry name" value="Cytochrom_C552"/>
    <property type="match status" value="1"/>
</dbReference>
<dbReference type="InterPro" id="IPR051829">
    <property type="entry name" value="Multiheme_Cytochr_ET"/>
</dbReference>
<reference evidence="4" key="1">
    <citation type="journal article" date="2009" name="ISME J.">
        <title>The genome sequence of the psychrophilic archaeon, Methanococcoides burtonii: the role of genome evolution in cold adaptation.</title>
        <authorList>
            <person name="Allen M.A."/>
            <person name="Lauro F.M."/>
            <person name="Williams T.J."/>
            <person name="Burg D."/>
            <person name="Siddiqui K.S."/>
            <person name="De Francisci D."/>
            <person name="Chong K.W."/>
            <person name="Pilak O."/>
            <person name="Chew H.H."/>
            <person name="De Maere M.Z."/>
            <person name="Ting L."/>
            <person name="Katrib M."/>
            <person name="Ng C."/>
            <person name="Sowers K.R."/>
            <person name="Galperin M.Y."/>
            <person name="Anderson I.J."/>
            <person name="Ivanova N."/>
            <person name="Dalin E."/>
            <person name="Martinez M."/>
            <person name="Lapidus A."/>
            <person name="Hauser L."/>
            <person name="Land M."/>
            <person name="Thomas T."/>
            <person name="Cavicchioli R."/>
        </authorList>
    </citation>
    <scope>NUCLEOTIDE SEQUENCE [LARGE SCALE GENOMIC DNA]</scope>
    <source>
        <strain evidence="4">DSM 6242 / NBRC 107633 / OCM 468 / ACE-M</strain>
    </source>
</reference>
<evidence type="ECO:0000313" key="3">
    <source>
        <dbReference type="EMBL" id="ABE51054.1"/>
    </source>
</evidence>
<organism evidence="3 4">
    <name type="scientific">Methanococcoides burtonii (strain DSM 6242 / NBRC 107633 / OCM 468 / ACE-M)</name>
    <dbReference type="NCBI Taxonomy" id="259564"/>
    <lineage>
        <taxon>Archaea</taxon>
        <taxon>Methanobacteriati</taxon>
        <taxon>Methanobacteriota</taxon>
        <taxon>Stenosarchaea group</taxon>
        <taxon>Methanomicrobia</taxon>
        <taxon>Methanosarcinales</taxon>
        <taxon>Methanosarcinaceae</taxon>
        <taxon>Methanococcoides</taxon>
    </lineage>
</organism>
<dbReference type="InterPro" id="IPR036280">
    <property type="entry name" value="Multihaem_cyt_sf"/>
</dbReference>
<sequence>MSGMSNINMIHMMGEILRSIVVVTTVLLFLTTVVGAVDFEECGDCHGETYAVWSSSPHGSASCEICHTASPGGFDAHISAPFTSAPNVSLSSEVCGDCHSGVYDEWNEFGEADFDMEAIASHSEPTEVAEPYVLNSGASCVACKSTDGGILNIADAEPYALDEGGIHDLEVVEEWAISCAACHDPHDTGPRIDDSVLLCGNCHNTEGVVMDGNTPVVRHAQWELVSTSGYVDGSHPTSIGCVDCHMVQISNDEVVETGHTFDFDAERLSNPDSGNNCSLCHQSSLASLIEDKQAPIESHISALNSLKEKAGNALESINGTDSYEAQRANYNNGQFYLTKIENDGSLGIHNLETVTNDLVASEELFNKVIIAGDGSDEAEKPVPGFSAFISIALLAAVAFIVRKGR</sequence>
<dbReference type="Proteomes" id="UP000001979">
    <property type="component" value="Chromosome"/>
</dbReference>
<dbReference type="GO" id="GO:0042279">
    <property type="term" value="F:nitrite reductase (cytochrome, ammonia-forming) activity"/>
    <property type="evidence" value="ECO:0007669"/>
    <property type="project" value="InterPro"/>
</dbReference>
<gene>
    <name evidence="3" type="ordered locus">Mbur_0030</name>
</gene>
<evidence type="ECO:0000256" key="2">
    <source>
        <dbReference type="SAM" id="Phobius"/>
    </source>
</evidence>
<feature type="transmembrane region" description="Helical" evidence="2">
    <location>
        <begin position="382"/>
        <end position="401"/>
    </location>
</feature>
<dbReference type="PANTHER" id="PTHR35038">
    <property type="entry name" value="DISSIMILATORY SULFITE REDUCTASE SIRA"/>
    <property type="match status" value="1"/>
</dbReference>
<dbReference type="Gene3D" id="1.10.1130.10">
    <property type="entry name" value="Flavocytochrome C3, Chain A"/>
    <property type="match status" value="1"/>
</dbReference>
<protein>
    <submittedName>
        <fullName evidence="3">Uncharacterized protein</fullName>
    </submittedName>
</protein>
<proteinExistence type="predicted"/>
<name>Q12ZS2_METBU</name>
<dbReference type="SUPFAM" id="SSF48695">
    <property type="entry name" value="Multiheme cytochromes"/>
    <property type="match status" value="2"/>
</dbReference>
<keyword evidence="2" id="KW-0472">Membrane</keyword>
<evidence type="ECO:0000313" key="4">
    <source>
        <dbReference type="Proteomes" id="UP000001979"/>
    </source>
</evidence>
<dbReference type="AlphaFoldDB" id="Q12ZS2"/>